<dbReference type="AlphaFoldDB" id="A0A7J9GZ46"/>
<proteinExistence type="predicted"/>
<accession>A0A7J9GZ46</accession>
<keyword evidence="2" id="KW-1185">Reference proteome</keyword>
<protein>
    <submittedName>
        <fullName evidence="1">Uncharacterized protein</fullName>
    </submittedName>
</protein>
<dbReference type="Proteomes" id="UP000593560">
    <property type="component" value="Unassembled WGS sequence"/>
</dbReference>
<gene>
    <name evidence="1" type="ORF">Gohar_013060</name>
</gene>
<dbReference type="EMBL" id="JABFAD010000007">
    <property type="protein sequence ID" value="MBA0802790.1"/>
    <property type="molecule type" value="Genomic_DNA"/>
</dbReference>
<name>A0A7J9GZ46_9ROSI</name>
<organism evidence="1 2">
    <name type="scientific">Gossypium harknessii</name>
    <dbReference type="NCBI Taxonomy" id="34285"/>
    <lineage>
        <taxon>Eukaryota</taxon>
        <taxon>Viridiplantae</taxon>
        <taxon>Streptophyta</taxon>
        <taxon>Embryophyta</taxon>
        <taxon>Tracheophyta</taxon>
        <taxon>Spermatophyta</taxon>
        <taxon>Magnoliopsida</taxon>
        <taxon>eudicotyledons</taxon>
        <taxon>Gunneridae</taxon>
        <taxon>Pentapetalae</taxon>
        <taxon>rosids</taxon>
        <taxon>malvids</taxon>
        <taxon>Malvales</taxon>
        <taxon>Malvaceae</taxon>
        <taxon>Malvoideae</taxon>
        <taxon>Gossypium</taxon>
    </lineage>
</organism>
<dbReference type="OrthoDB" id="1936865at2759"/>
<reference evidence="1 2" key="1">
    <citation type="journal article" date="2019" name="Genome Biol. Evol.">
        <title>Insights into the evolution of the New World diploid cottons (Gossypium, subgenus Houzingenia) based on genome sequencing.</title>
        <authorList>
            <person name="Grover C.E."/>
            <person name="Arick M.A. 2nd"/>
            <person name="Thrash A."/>
            <person name="Conover J.L."/>
            <person name="Sanders W.S."/>
            <person name="Peterson D.G."/>
            <person name="Frelichowski J.E."/>
            <person name="Scheffler J.A."/>
            <person name="Scheffler B.E."/>
            <person name="Wendel J.F."/>
        </authorList>
    </citation>
    <scope>NUCLEOTIDE SEQUENCE [LARGE SCALE GENOMIC DNA]</scope>
    <source>
        <strain evidence="1">0</strain>
        <tissue evidence="1">Leaf</tissue>
    </source>
</reference>
<evidence type="ECO:0000313" key="2">
    <source>
        <dbReference type="Proteomes" id="UP000593560"/>
    </source>
</evidence>
<sequence>MNETGCSEAMACQHINDLIEDLLEEVEQMLC</sequence>
<comment type="caution">
    <text evidence="1">The sequence shown here is derived from an EMBL/GenBank/DDBJ whole genome shotgun (WGS) entry which is preliminary data.</text>
</comment>
<evidence type="ECO:0000313" key="1">
    <source>
        <dbReference type="EMBL" id="MBA0802790.1"/>
    </source>
</evidence>